<dbReference type="GO" id="GO:0016020">
    <property type="term" value="C:membrane"/>
    <property type="evidence" value="ECO:0007669"/>
    <property type="project" value="TreeGrafter"/>
</dbReference>
<reference evidence="4 5" key="1">
    <citation type="submission" date="2015-10" db="EMBL/GenBank/DDBJ databases">
        <title>Butyribacter intestini gen. nov., sp. nov., a butyric acid-producing bacterium of the family Lachnospiraceae isolated from the human faeces.</title>
        <authorList>
            <person name="Zou Y."/>
            <person name="Xue W."/>
            <person name="Luo G."/>
            <person name="Lv M."/>
        </authorList>
    </citation>
    <scope>NUCLEOTIDE SEQUENCE [LARGE SCALE GENOMIC DNA]</scope>
    <source>
        <strain evidence="4 5">TF01-11</strain>
    </source>
</reference>
<dbReference type="SUPFAM" id="SSF88713">
    <property type="entry name" value="Glycoside hydrolase/deacetylase"/>
    <property type="match status" value="1"/>
</dbReference>
<evidence type="ECO:0000256" key="2">
    <source>
        <dbReference type="ARBA" id="ARBA00022801"/>
    </source>
</evidence>
<dbReference type="InterPro" id="IPR002509">
    <property type="entry name" value="NODB_dom"/>
</dbReference>
<gene>
    <name evidence="4" type="ORF">APZ18_01390</name>
</gene>
<dbReference type="PROSITE" id="PS51677">
    <property type="entry name" value="NODB"/>
    <property type="match status" value="1"/>
</dbReference>
<dbReference type="Pfam" id="PF01522">
    <property type="entry name" value="Polysacc_deac_1"/>
    <property type="match status" value="1"/>
</dbReference>
<organism evidence="4 5">
    <name type="scientific">Butyribacter intestini</name>
    <dbReference type="NCBI Taxonomy" id="1703332"/>
    <lineage>
        <taxon>Bacteria</taxon>
        <taxon>Bacillati</taxon>
        <taxon>Bacillota</taxon>
        <taxon>Clostridia</taxon>
        <taxon>Lachnospirales</taxon>
        <taxon>Lachnospiraceae</taxon>
        <taxon>Butyribacter</taxon>
    </lineage>
</organism>
<dbReference type="GO" id="GO:0005975">
    <property type="term" value="P:carbohydrate metabolic process"/>
    <property type="evidence" value="ECO:0007669"/>
    <property type="project" value="InterPro"/>
</dbReference>
<proteinExistence type="predicted"/>
<keyword evidence="2" id="KW-0378">Hydrolase</keyword>
<dbReference type="PANTHER" id="PTHR10587:SF133">
    <property type="entry name" value="CHITIN DEACETYLASE 1-RELATED"/>
    <property type="match status" value="1"/>
</dbReference>
<name>A0AAW3JUP8_9FIRM</name>
<dbReference type="EMBL" id="LLKB01000001">
    <property type="protein sequence ID" value="KQC85885.1"/>
    <property type="molecule type" value="Genomic_DNA"/>
</dbReference>
<evidence type="ECO:0000313" key="4">
    <source>
        <dbReference type="EMBL" id="KQC85885.1"/>
    </source>
</evidence>
<dbReference type="AlphaFoldDB" id="A0AAW3JUP8"/>
<evidence type="ECO:0000256" key="1">
    <source>
        <dbReference type="ARBA" id="ARBA00022723"/>
    </source>
</evidence>
<evidence type="ECO:0000259" key="3">
    <source>
        <dbReference type="PROSITE" id="PS51677"/>
    </source>
</evidence>
<evidence type="ECO:0000313" key="5">
    <source>
        <dbReference type="Proteomes" id="UP000050833"/>
    </source>
</evidence>
<keyword evidence="5" id="KW-1185">Reference proteome</keyword>
<feature type="domain" description="NodB homology" evidence="3">
    <location>
        <begin position="5"/>
        <end position="224"/>
    </location>
</feature>
<comment type="caution">
    <text evidence="4">The sequence shown here is derived from an EMBL/GenBank/DDBJ whole genome shotgun (WGS) entry which is preliminary data.</text>
</comment>
<sequence length="224" mass="26049">MKYRKALTFSYDDGIEQDRKLVEIFNRYGMKATFNLNTGIQSPESNFEIEGVHINRMKQDGLAELYKGHEIATHGLTHAAPTDMTKEELDKEFITDMKNIERIYGTYPVGMAYAYGCVNDTVAKYLKSIGIKYGRTVESSHSFEIPKEPIKLKATCHHDDEMLFELAEKFIKAEPKEDEPMLFYVWGHSYEFDVNNNWDRIEKFCKMMAGRDDIFYGTNRECLV</sequence>
<dbReference type="RefSeq" id="WP_055940939.1">
    <property type="nucleotide sequence ID" value="NZ_JAQDCV010000010.1"/>
</dbReference>
<dbReference type="CDD" id="cd10967">
    <property type="entry name" value="CE4_GLA_like_6s"/>
    <property type="match status" value="1"/>
</dbReference>
<accession>A0AAW3JUP8</accession>
<dbReference type="InterPro" id="IPR011330">
    <property type="entry name" value="Glyco_hydro/deAcase_b/a-brl"/>
</dbReference>
<dbReference type="InterPro" id="IPR050248">
    <property type="entry name" value="Polysacc_deacetylase_ArnD"/>
</dbReference>
<keyword evidence="1" id="KW-0479">Metal-binding</keyword>
<dbReference type="GO" id="GO:0016810">
    <property type="term" value="F:hydrolase activity, acting on carbon-nitrogen (but not peptide) bonds"/>
    <property type="evidence" value="ECO:0007669"/>
    <property type="project" value="InterPro"/>
</dbReference>
<dbReference type="Gene3D" id="3.20.20.370">
    <property type="entry name" value="Glycoside hydrolase/deacetylase"/>
    <property type="match status" value="1"/>
</dbReference>
<dbReference type="Proteomes" id="UP000050833">
    <property type="component" value="Unassembled WGS sequence"/>
</dbReference>
<dbReference type="GO" id="GO:0046872">
    <property type="term" value="F:metal ion binding"/>
    <property type="evidence" value="ECO:0007669"/>
    <property type="project" value="UniProtKB-KW"/>
</dbReference>
<protein>
    <recommendedName>
        <fullName evidence="3">NodB homology domain-containing protein</fullName>
    </recommendedName>
</protein>
<dbReference type="PANTHER" id="PTHR10587">
    <property type="entry name" value="GLYCOSYL TRANSFERASE-RELATED"/>
    <property type="match status" value="1"/>
</dbReference>